<comment type="catalytic activity">
    <reaction evidence="8 10">
        <text>O-phospho-L-tyrosyl-[protein] + H2O = L-tyrosyl-[protein] + phosphate</text>
        <dbReference type="Rhea" id="RHEA:10684"/>
        <dbReference type="Rhea" id="RHEA-COMP:10136"/>
        <dbReference type="Rhea" id="RHEA-COMP:20101"/>
        <dbReference type="ChEBI" id="CHEBI:15377"/>
        <dbReference type="ChEBI" id="CHEBI:43474"/>
        <dbReference type="ChEBI" id="CHEBI:46858"/>
        <dbReference type="ChEBI" id="CHEBI:61978"/>
        <dbReference type="EC" id="3.1.3.48"/>
    </reaction>
</comment>
<reference evidence="13 14" key="1">
    <citation type="submission" date="2017-06" db="EMBL/GenBank/DDBJ databases">
        <title>Ant-infecting Ophiocordyceps genomes reveal a high diversity of potential behavioral manipulation genes and a possible major role for enterotoxins.</title>
        <authorList>
            <person name="De Bekker C."/>
            <person name="Evans H.C."/>
            <person name="Brachmann A."/>
            <person name="Hughes D.P."/>
        </authorList>
    </citation>
    <scope>NUCLEOTIDE SEQUENCE [LARGE SCALE GENOMIC DNA]</scope>
    <source>
        <strain evidence="13 14">Map64</strain>
    </source>
</reference>
<evidence type="ECO:0000256" key="8">
    <source>
        <dbReference type="ARBA" id="ARBA00051722"/>
    </source>
</evidence>
<keyword evidence="3 10" id="KW-0132">Cell division</keyword>
<evidence type="ECO:0000256" key="1">
    <source>
        <dbReference type="ARBA" id="ARBA00011065"/>
    </source>
</evidence>
<dbReference type="GO" id="GO:0004725">
    <property type="term" value="F:protein tyrosine phosphatase activity"/>
    <property type="evidence" value="ECO:0007669"/>
    <property type="project" value="UniProtKB-UniRule"/>
</dbReference>
<dbReference type="GO" id="GO:0051301">
    <property type="term" value="P:cell division"/>
    <property type="evidence" value="ECO:0007669"/>
    <property type="project" value="UniProtKB-UniRule"/>
</dbReference>
<dbReference type="SUPFAM" id="SSF52821">
    <property type="entry name" value="Rhodanese/Cell cycle control phosphatase"/>
    <property type="match status" value="1"/>
</dbReference>
<dbReference type="PRINTS" id="PR00716">
    <property type="entry name" value="MPIPHPHTASE"/>
</dbReference>
<dbReference type="Pfam" id="PF00581">
    <property type="entry name" value="Rhodanese"/>
    <property type="match status" value="1"/>
</dbReference>
<evidence type="ECO:0000256" key="7">
    <source>
        <dbReference type="ARBA" id="ARBA00023306"/>
    </source>
</evidence>
<keyword evidence="14" id="KW-1185">Reference proteome</keyword>
<dbReference type="GO" id="GO:0110032">
    <property type="term" value="P:positive regulation of G2/MI transition of meiotic cell cycle"/>
    <property type="evidence" value="ECO:0007669"/>
    <property type="project" value="TreeGrafter"/>
</dbReference>
<dbReference type="GO" id="GO:0005737">
    <property type="term" value="C:cytoplasm"/>
    <property type="evidence" value="ECO:0007669"/>
    <property type="project" value="TreeGrafter"/>
</dbReference>
<evidence type="ECO:0000256" key="11">
    <source>
        <dbReference type="SAM" id="MobiDB-lite"/>
    </source>
</evidence>
<keyword evidence="5 10" id="KW-0378">Hydrolase</keyword>
<feature type="region of interest" description="Disordered" evidence="11">
    <location>
        <begin position="530"/>
        <end position="572"/>
    </location>
</feature>
<name>A0A2C5Y9Y3_9HYPO</name>
<comment type="function">
    <text evidence="10">Tyrosine protein phosphatase which functions as a dosage-dependent inducer of mitotic progression.</text>
</comment>
<dbReference type="GO" id="GO:0005634">
    <property type="term" value="C:nucleus"/>
    <property type="evidence" value="ECO:0007669"/>
    <property type="project" value="TreeGrafter"/>
</dbReference>
<dbReference type="AlphaFoldDB" id="A0A2C5Y9Y3"/>
<dbReference type="PANTHER" id="PTHR10828:SF17">
    <property type="entry name" value="PROTEIN-TYROSINE-PHOSPHATASE"/>
    <property type="match status" value="1"/>
</dbReference>
<dbReference type="GO" id="GO:0000086">
    <property type="term" value="P:G2/M transition of mitotic cell cycle"/>
    <property type="evidence" value="ECO:0007669"/>
    <property type="project" value="TreeGrafter"/>
</dbReference>
<feature type="domain" description="Rhodanese" evidence="12">
    <location>
        <begin position="387"/>
        <end position="491"/>
    </location>
</feature>
<dbReference type="SMART" id="SM00450">
    <property type="entry name" value="RHOD"/>
    <property type="match status" value="1"/>
</dbReference>
<gene>
    <name evidence="13" type="ORF">CDD81_4305</name>
</gene>
<dbReference type="FunFam" id="3.40.250.10:FF:000021">
    <property type="entry name" value="M-phase inducer phosphatase cdc-25.2"/>
    <property type="match status" value="1"/>
</dbReference>
<dbReference type="STRING" id="1399860.A0A2C5Y9Y3"/>
<dbReference type="Gene3D" id="3.40.250.10">
    <property type="entry name" value="Rhodanese-like domain"/>
    <property type="match status" value="1"/>
</dbReference>
<feature type="region of interest" description="Disordered" evidence="11">
    <location>
        <begin position="251"/>
        <end position="271"/>
    </location>
</feature>
<sequence length="572" mass="63233">MEASSPLAALHHPLMSSPSWGGRDIFCARPHPHCRGASGAAAAASYSLREKLQRGGVDYFNVKDLRGSSPAASLAADLSQNFRIDSDNSPNFPTPRRALFTAKTMNGMGGRHHVTTPPLHSSSPANRDDMMDMSPLPHKKAPFVTQVEVTSPTPITTPTMDDDDNDYDAMMLDSPVPMSRQASLEPPKMLVPDRRMANARRPSLSRMKGFTTIAVPARAHAEPQVRSGFCFGAEAGSSSLATHLSPSECFASASPPQDRGMHSPNSPCASMSMASRTRSFMVNPSGSSGSRLGSPVNYHYRRQSNPFLRSRKQVRRSLSMFENPADVVKAKAESDDVVTSSLKAVMDMDDIYEPALPHFLPDDPADTIPRITRETLLEVLDGQYIDKFDHKMLIDCRFEYEYDGGHIDGAVNHNDKELLAYQLFDEPIQGRALLIFHCEYSAHRAPLMARHIRSTDRSCNVESYPKLTYPDVYILDGGYSAFFNEHRARCFPPEYVAMSDEKHQRTCEREMGRLKARKGLGRAQTFAFGSRETCPDESPTGPLSRAPLCNSPLGYSPSASDQRSPPRRLVSF</sequence>
<dbReference type="OrthoDB" id="26523at2759"/>
<dbReference type="EMBL" id="NJET01000029">
    <property type="protein sequence ID" value="PHH64526.1"/>
    <property type="molecule type" value="Genomic_DNA"/>
</dbReference>
<evidence type="ECO:0000256" key="3">
    <source>
        <dbReference type="ARBA" id="ARBA00022618"/>
    </source>
</evidence>
<accession>A0A2C5Y9Y3</accession>
<comment type="similarity">
    <text evidence="1 10">Belongs to the MPI phosphatase family.</text>
</comment>
<evidence type="ECO:0000256" key="9">
    <source>
        <dbReference type="ARBA" id="ARBA00067190"/>
    </source>
</evidence>
<dbReference type="InterPro" id="IPR000751">
    <property type="entry name" value="MPI_Phosphatase"/>
</dbReference>
<dbReference type="GO" id="GO:0010971">
    <property type="term" value="P:positive regulation of G2/M transition of mitotic cell cycle"/>
    <property type="evidence" value="ECO:0007669"/>
    <property type="project" value="TreeGrafter"/>
</dbReference>
<evidence type="ECO:0000313" key="14">
    <source>
        <dbReference type="Proteomes" id="UP000226192"/>
    </source>
</evidence>
<keyword evidence="4 10" id="KW-0498">Mitosis</keyword>
<evidence type="ECO:0000256" key="2">
    <source>
        <dbReference type="ARBA" id="ARBA00013064"/>
    </source>
</evidence>
<evidence type="ECO:0000256" key="6">
    <source>
        <dbReference type="ARBA" id="ARBA00022912"/>
    </source>
</evidence>
<organism evidence="13 14">
    <name type="scientific">Ophiocordyceps australis</name>
    <dbReference type="NCBI Taxonomy" id="1399860"/>
    <lineage>
        <taxon>Eukaryota</taxon>
        <taxon>Fungi</taxon>
        <taxon>Dikarya</taxon>
        <taxon>Ascomycota</taxon>
        <taxon>Pezizomycotina</taxon>
        <taxon>Sordariomycetes</taxon>
        <taxon>Hypocreomycetidae</taxon>
        <taxon>Hypocreales</taxon>
        <taxon>Ophiocordycipitaceae</taxon>
        <taxon>Ophiocordyceps</taxon>
    </lineage>
</organism>
<keyword evidence="6 10" id="KW-0904">Protein phosphatase</keyword>
<dbReference type="InterPro" id="IPR036873">
    <property type="entry name" value="Rhodanese-like_dom_sf"/>
</dbReference>
<evidence type="ECO:0000256" key="4">
    <source>
        <dbReference type="ARBA" id="ARBA00022776"/>
    </source>
</evidence>
<dbReference type="PROSITE" id="PS50206">
    <property type="entry name" value="RHODANESE_3"/>
    <property type="match status" value="1"/>
</dbReference>
<evidence type="ECO:0000313" key="13">
    <source>
        <dbReference type="EMBL" id="PHH64526.1"/>
    </source>
</evidence>
<evidence type="ECO:0000256" key="10">
    <source>
        <dbReference type="RuleBase" id="RU368028"/>
    </source>
</evidence>
<dbReference type="Proteomes" id="UP000226192">
    <property type="component" value="Unassembled WGS sequence"/>
</dbReference>
<dbReference type="PANTHER" id="PTHR10828">
    <property type="entry name" value="M-PHASE INDUCER PHOSPHATASE DUAL SPECIFICITY PHOSPHATASE CDC25"/>
    <property type="match status" value="1"/>
</dbReference>
<evidence type="ECO:0000256" key="5">
    <source>
        <dbReference type="ARBA" id="ARBA00022801"/>
    </source>
</evidence>
<dbReference type="InterPro" id="IPR001763">
    <property type="entry name" value="Rhodanese-like_dom"/>
</dbReference>
<dbReference type="CDD" id="cd01530">
    <property type="entry name" value="Cdc25"/>
    <property type="match status" value="1"/>
</dbReference>
<proteinExistence type="inferred from homology"/>
<keyword evidence="7 10" id="KW-0131">Cell cycle</keyword>
<evidence type="ECO:0000259" key="12">
    <source>
        <dbReference type="PROSITE" id="PS50206"/>
    </source>
</evidence>
<dbReference type="EC" id="3.1.3.48" evidence="2 10"/>
<protein>
    <recommendedName>
        <fullName evidence="9 10">M-phase inducer phosphatase</fullName>
        <ecNumber evidence="2 10">3.1.3.48</ecNumber>
    </recommendedName>
</protein>
<comment type="caution">
    <text evidence="13">The sequence shown here is derived from an EMBL/GenBank/DDBJ whole genome shotgun (WGS) entry which is preliminary data.</text>
</comment>